<evidence type="ECO:0000256" key="3">
    <source>
        <dbReference type="ARBA" id="ARBA00022737"/>
    </source>
</evidence>
<dbReference type="InterPro" id="IPR017896">
    <property type="entry name" value="4Fe4S_Fe-S-bd"/>
</dbReference>
<dbReference type="SUPFAM" id="SSF54862">
    <property type="entry name" value="4Fe-4S ferredoxins"/>
    <property type="match status" value="1"/>
</dbReference>
<evidence type="ECO:0000256" key="1">
    <source>
        <dbReference type="ARBA" id="ARBA00022485"/>
    </source>
</evidence>
<evidence type="ECO:0000313" key="7">
    <source>
        <dbReference type="EMBL" id="MCU4717493.1"/>
    </source>
</evidence>
<dbReference type="PANTHER" id="PTHR10849">
    <property type="entry name" value="NADH DEHYDROGENASE UBIQUINONE IRON-SULFUR PROTEIN 8, MITOCHONDRIAL"/>
    <property type="match status" value="1"/>
</dbReference>
<dbReference type="GO" id="GO:0051539">
    <property type="term" value="F:4 iron, 4 sulfur cluster binding"/>
    <property type="evidence" value="ECO:0007669"/>
    <property type="project" value="UniProtKB-KW"/>
</dbReference>
<keyword evidence="1" id="KW-0004">4Fe-4S</keyword>
<dbReference type="PROSITE" id="PS00198">
    <property type="entry name" value="4FE4S_FER_1"/>
    <property type="match status" value="1"/>
</dbReference>
<dbReference type="GO" id="GO:0009060">
    <property type="term" value="P:aerobic respiration"/>
    <property type="evidence" value="ECO:0007669"/>
    <property type="project" value="TreeGrafter"/>
</dbReference>
<evidence type="ECO:0000256" key="5">
    <source>
        <dbReference type="ARBA" id="ARBA00023014"/>
    </source>
</evidence>
<evidence type="ECO:0000259" key="6">
    <source>
        <dbReference type="PROSITE" id="PS51379"/>
    </source>
</evidence>
<keyword evidence="5" id="KW-0411">Iron-sulfur</keyword>
<dbReference type="Proteomes" id="UP001208186">
    <property type="component" value="Unassembled WGS sequence"/>
</dbReference>
<keyword evidence="4" id="KW-0408">Iron</keyword>
<comment type="caution">
    <text evidence="8">The sequence shown here is derived from an EMBL/GenBank/DDBJ whole genome shotgun (WGS) entry which is preliminary data.</text>
</comment>
<dbReference type="Gene3D" id="3.30.70.3270">
    <property type="match status" value="1"/>
</dbReference>
<dbReference type="GO" id="GO:0003954">
    <property type="term" value="F:NADH dehydrogenase activity"/>
    <property type="evidence" value="ECO:0007669"/>
    <property type="project" value="TreeGrafter"/>
</dbReference>
<keyword evidence="2" id="KW-0479">Metal-binding</keyword>
<keyword evidence="9" id="KW-1185">Reference proteome</keyword>
<dbReference type="GO" id="GO:0016020">
    <property type="term" value="C:membrane"/>
    <property type="evidence" value="ECO:0007669"/>
    <property type="project" value="InterPro"/>
</dbReference>
<dbReference type="InterPro" id="IPR017900">
    <property type="entry name" value="4Fe4S_Fe_S_CS"/>
</dbReference>
<dbReference type="EMBL" id="JAOPKD010000004">
    <property type="protein sequence ID" value="MCU4726657.1"/>
    <property type="molecule type" value="Genomic_DNA"/>
</dbReference>
<dbReference type="InterPro" id="IPR010226">
    <property type="entry name" value="NADH_quinone_OxRdtase_chainI"/>
</dbReference>
<evidence type="ECO:0000256" key="4">
    <source>
        <dbReference type="ARBA" id="ARBA00023004"/>
    </source>
</evidence>
<sequence>MRLPGKLVPEALKTLGKDSATIRYPEQSRSMPDRFRGRVAFDPDGCTGCGMCERHCAADAIVVEADGSEISWRYDESACMFCGQCGESCPTDVITMSEEYDLASSDPASFETTHTFER</sequence>
<reference evidence="8" key="1">
    <citation type="submission" date="2023-02" db="EMBL/GenBank/DDBJ databases">
        <title>Enrichment on poylsaccharides allowed isolation of novel metabolic and taxonomic groups of Haloarchaea.</title>
        <authorList>
            <person name="Sorokin D.Y."/>
            <person name="Elcheninov A.G."/>
            <person name="Khizhniak T.V."/>
            <person name="Kolganova T.V."/>
            <person name="Kublanov I.V."/>
        </authorList>
    </citation>
    <scope>NUCLEOTIDE SEQUENCE</scope>
    <source>
        <strain evidence="7 9">HArc-curdl5-1</strain>
        <strain evidence="8">HArc-curdl7</strain>
    </source>
</reference>
<feature type="domain" description="4Fe-4S ferredoxin-type" evidence="6">
    <location>
        <begin position="37"/>
        <end position="66"/>
    </location>
</feature>
<dbReference type="PANTHER" id="PTHR10849:SF35">
    <property type="entry name" value="FORMATE HYDROGENLYASE SUBUNIT 6-RELATED"/>
    <property type="match status" value="1"/>
</dbReference>
<organism evidence="8 10">
    <name type="scientific">Halapricum hydrolyticum</name>
    <dbReference type="NCBI Taxonomy" id="2979991"/>
    <lineage>
        <taxon>Archaea</taxon>
        <taxon>Methanobacteriati</taxon>
        <taxon>Methanobacteriota</taxon>
        <taxon>Stenosarchaea group</taxon>
        <taxon>Halobacteria</taxon>
        <taxon>Halobacteriales</taxon>
        <taxon>Haloarculaceae</taxon>
        <taxon>Halapricum</taxon>
    </lineage>
</organism>
<evidence type="ECO:0000313" key="8">
    <source>
        <dbReference type="EMBL" id="MCU4726657.1"/>
    </source>
</evidence>
<keyword evidence="3" id="KW-0677">Repeat</keyword>
<proteinExistence type="predicted"/>
<dbReference type="Proteomes" id="UP001209746">
    <property type="component" value="Unassembled WGS sequence"/>
</dbReference>
<feature type="domain" description="4Fe-4S ferredoxin-type" evidence="6">
    <location>
        <begin position="70"/>
        <end position="99"/>
    </location>
</feature>
<dbReference type="Pfam" id="PF12838">
    <property type="entry name" value="Fer4_7"/>
    <property type="match status" value="1"/>
</dbReference>
<name>A0AAE3IAR0_9EURY</name>
<dbReference type="AlphaFoldDB" id="A0AAE3IAR0"/>
<gene>
    <name evidence="8" type="ORF">OB914_06710</name>
    <name evidence="7" type="ORF">OB916_05375</name>
</gene>
<dbReference type="GO" id="GO:0046872">
    <property type="term" value="F:metal ion binding"/>
    <property type="evidence" value="ECO:0007669"/>
    <property type="project" value="UniProtKB-KW"/>
</dbReference>
<evidence type="ECO:0000313" key="9">
    <source>
        <dbReference type="Proteomes" id="UP001208186"/>
    </source>
</evidence>
<dbReference type="PROSITE" id="PS51379">
    <property type="entry name" value="4FE4S_FER_2"/>
    <property type="match status" value="2"/>
</dbReference>
<dbReference type="RefSeq" id="WP_315908256.1">
    <property type="nucleotide sequence ID" value="NZ_JAOPKC010000003.1"/>
</dbReference>
<evidence type="ECO:0000313" key="10">
    <source>
        <dbReference type="Proteomes" id="UP001209746"/>
    </source>
</evidence>
<dbReference type="EMBL" id="JAOPKC010000003">
    <property type="protein sequence ID" value="MCU4717493.1"/>
    <property type="molecule type" value="Genomic_DNA"/>
</dbReference>
<evidence type="ECO:0000256" key="2">
    <source>
        <dbReference type="ARBA" id="ARBA00022723"/>
    </source>
</evidence>
<accession>A0AAE3IAR0</accession>
<protein>
    <submittedName>
        <fullName evidence="8">4Fe-4S binding protein</fullName>
    </submittedName>
</protein>